<dbReference type="HOGENOM" id="CLU_609315_0_0_11"/>
<evidence type="ECO:0000313" key="2">
    <source>
        <dbReference type="Proteomes" id="UP000033457"/>
    </source>
</evidence>
<sequence length="449" mass="51961">MTPTPMSRIVIVKRDMWENDAYTGEQSLYSYEELFSGLGHECVDRWAWIIHDGFGVESHVHIAVKAKDKPRSVSEWEEIFHGAQVQLDNTGSFARVIEHMLHEDAVSILAKRRIYPRTRIHTNEGWDWQQEYDEFLLHRGTDDPQTMLARWEAELREDTEPVGEFHQVWDDFFDSDEAPAAIRMNYFIQADMRCVHQLAFLISVIESLYGNKGVFWVGGRIDSRKQRPFISEPVSDFRRRLNQYRGEATVVWLNMKSEHAGTCGKENCCSDNHDYQSVEYAHEYSPADIARQLGEESVVSLFSMQPCLGHPIVERLSQRMNIVVSCNPIERFIEDLAQVYTRAGIDPELAYEQFQIAMRSDQDEFVLETVQPAIDDPVDNTGMNVKRHYEVVARLPLVQRPFEETGNFHAHSSKSLEIINLKLLLPLFKLANALRSKYFGDDGDLRKID</sequence>
<protein>
    <submittedName>
        <fullName evidence="1">Uncharacterized protein</fullName>
    </submittedName>
</protein>
<dbReference type="AlphaFoldDB" id="A0A0F6R108"/>
<organism evidence="1 2">
    <name type="scientific">Corynebacterium kutscheri</name>
    <dbReference type="NCBI Taxonomy" id="35755"/>
    <lineage>
        <taxon>Bacteria</taxon>
        <taxon>Bacillati</taxon>
        <taxon>Actinomycetota</taxon>
        <taxon>Actinomycetes</taxon>
        <taxon>Mycobacteriales</taxon>
        <taxon>Corynebacteriaceae</taxon>
        <taxon>Corynebacterium</taxon>
    </lineage>
</organism>
<dbReference type="KEGG" id="cku:UL82_09470"/>
<dbReference type="EMBL" id="CP011312">
    <property type="protein sequence ID" value="AKE42032.1"/>
    <property type="molecule type" value="Genomic_DNA"/>
</dbReference>
<gene>
    <name evidence="1" type="ORF">UL82_09470</name>
</gene>
<name>A0A0F6R108_9CORY</name>
<dbReference type="OrthoDB" id="3246590at2"/>
<evidence type="ECO:0000313" key="1">
    <source>
        <dbReference type="EMBL" id="AKE42032.1"/>
    </source>
</evidence>
<accession>A0A0F6R108</accession>
<keyword evidence="2" id="KW-1185">Reference proteome</keyword>
<dbReference type="Proteomes" id="UP000033457">
    <property type="component" value="Chromosome"/>
</dbReference>
<dbReference type="RefSeq" id="WP_126363906.1">
    <property type="nucleotide sequence ID" value="NZ_CP011312.1"/>
</dbReference>
<proteinExistence type="predicted"/>
<reference evidence="1 2" key="1">
    <citation type="journal article" date="2015" name="Genome Announc.">
        <title>Complete Genome Sequence of Corynebacterium kutscheri DSM 20755, a Corynebacterial Type Strain with Remarkably Low G+C Content of Chromosomal DNA.</title>
        <authorList>
            <person name="Ruckert C."/>
            <person name="Albersmeier A."/>
            <person name="Winkler A."/>
            <person name="Tauch A."/>
        </authorList>
    </citation>
    <scope>NUCLEOTIDE SEQUENCE [LARGE SCALE GENOMIC DNA]</scope>
    <source>
        <strain evidence="1 2">DSM 20755</strain>
    </source>
</reference>